<dbReference type="CDD" id="cd12797">
    <property type="entry name" value="M23_peptidase"/>
    <property type="match status" value="1"/>
</dbReference>
<dbReference type="InterPro" id="IPR011055">
    <property type="entry name" value="Dup_hybrid_motif"/>
</dbReference>
<gene>
    <name evidence="2" type="ORF">EHS15_16985</name>
</gene>
<reference evidence="2" key="1">
    <citation type="journal article" date="2019" name="PLoS Negl. Trop. Dis.">
        <title>Revisiting the worldwide diversity of Leptospira species in the environment.</title>
        <authorList>
            <person name="Vincent A.T."/>
            <person name="Schiettekatte O."/>
            <person name="Bourhy P."/>
            <person name="Veyrier F.J."/>
            <person name="Picardeau M."/>
        </authorList>
    </citation>
    <scope>NUCLEOTIDE SEQUENCE [LARGE SCALE GENOMIC DNA]</scope>
    <source>
        <strain evidence="2">201300427</strain>
    </source>
</reference>
<name>A0A4R9LX20_9LEPT</name>
<dbReference type="SUPFAM" id="SSF51261">
    <property type="entry name" value="Duplicated hybrid motif"/>
    <property type="match status" value="1"/>
</dbReference>
<dbReference type="EMBL" id="RQHW01000067">
    <property type="protein sequence ID" value="TGN17509.1"/>
    <property type="molecule type" value="Genomic_DNA"/>
</dbReference>
<dbReference type="AlphaFoldDB" id="A0A4R9LX20"/>
<dbReference type="InterPro" id="IPR050570">
    <property type="entry name" value="Cell_wall_metabolism_enzyme"/>
</dbReference>
<proteinExistence type="predicted"/>
<protein>
    <recommendedName>
        <fullName evidence="1">M23ase beta-sheet core domain-containing protein</fullName>
    </recommendedName>
</protein>
<dbReference type="Gene3D" id="2.70.70.10">
    <property type="entry name" value="Glucose Permease (Domain IIA)"/>
    <property type="match status" value="1"/>
</dbReference>
<feature type="domain" description="M23ase beta-sheet core" evidence="1">
    <location>
        <begin position="205"/>
        <end position="269"/>
    </location>
</feature>
<evidence type="ECO:0000313" key="3">
    <source>
        <dbReference type="Proteomes" id="UP000298058"/>
    </source>
</evidence>
<sequence length="314" mass="34036">MPYDDIKAYISHKGDYEKQTFTLTDGFKSPIGDNRGNVGTISLNSHYGPDGYSVGEALNAHLYGNAHKGIDIAGEVGTRVNSMLNGTIIARTQGASVQVLDSVDLRRAGVDFDPTKMNTNGQLGAYVDASGNVMDRAKLIAIDPKFNFDAPKMKETGVQYDKTTKSYYMINSSSDADRVYLSGRQESIMNISPEARANPDTKVTGNGNSVTIRSELTGKYAGVYDISYKHLDQPYTGDNTFRAGDEIGPMGSTGRSTGSHLHLEITTVTQPKIAPEFYDVVERNQSGDPTKWRINPTYFIKEMAGGATVNGAGT</sequence>
<comment type="caution">
    <text evidence="2">The sequence shown here is derived from an EMBL/GenBank/DDBJ whole genome shotgun (WGS) entry which is preliminary data.</text>
</comment>
<keyword evidence="3" id="KW-1185">Reference proteome</keyword>
<dbReference type="InterPro" id="IPR016047">
    <property type="entry name" value="M23ase_b-sheet_dom"/>
</dbReference>
<dbReference type="Pfam" id="PF01551">
    <property type="entry name" value="Peptidase_M23"/>
    <property type="match status" value="1"/>
</dbReference>
<evidence type="ECO:0000313" key="2">
    <source>
        <dbReference type="EMBL" id="TGN17509.1"/>
    </source>
</evidence>
<dbReference type="GO" id="GO:0004222">
    <property type="term" value="F:metalloendopeptidase activity"/>
    <property type="evidence" value="ECO:0007669"/>
    <property type="project" value="TreeGrafter"/>
</dbReference>
<dbReference type="PANTHER" id="PTHR21666">
    <property type="entry name" value="PEPTIDASE-RELATED"/>
    <property type="match status" value="1"/>
</dbReference>
<evidence type="ECO:0000259" key="1">
    <source>
        <dbReference type="Pfam" id="PF01551"/>
    </source>
</evidence>
<dbReference type="PANTHER" id="PTHR21666:SF270">
    <property type="entry name" value="MUREIN HYDROLASE ACTIVATOR ENVC"/>
    <property type="match status" value="1"/>
</dbReference>
<dbReference type="Proteomes" id="UP000298058">
    <property type="component" value="Unassembled WGS sequence"/>
</dbReference>
<dbReference type="OrthoDB" id="346148at2"/>
<organism evidence="2 3">
    <name type="scientific">Leptospira idonii</name>
    <dbReference type="NCBI Taxonomy" id="1193500"/>
    <lineage>
        <taxon>Bacteria</taxon>
        <taxon>Pseudomonadati</taxon>
        <taxon>Spirochaetota</taxon>
        <taxon>Spirochaetia</taxon>
        <taxon>Leptospirales</taxon>
        <taxon>Leptospiraceae</taxon>
        <taxon>Leptospira</taxon>
    </lineage>
</organism>
<accession>A0A4R9LX20</accession>